<accession>A0ABT3GYG1</accession>
<evidence type="ECO:0000313" key="1">
    <source>
        <dbReference type="EMBL" id="MCW1932567.1"/>
    </source>
</evidence>
<proteinExistence type="predicted"/>
<dbReference type="Proteomes" id="UP001208938">
    <property type="component" value="Unassembled WGS sequence"/>
</dbReference>
<protein>
    <recommendedName>
        <fullName evidence="3">Lipoprotein</fullName>
    </recommendedName>
</protein>
<evidence type="ECO:0000313" key="2">
    <source>
        <dbReference type="Proteomes" id="UP001208938"/>
    </source>
</evidence>
<dbReference type="EMBL" id="JAPDFL010000001">
    <property type="protein sequence ID" value="MCW1932567.1"/>
    <property type="molecule type" value="Genomic_DNA"/>
</dbReference>
<organism evidence="1 2">
    <name type="scientific">Pararhodobacter zhoushanensis</name>
    <dbReference type="NCBI Taxonomy" id="2479545"/>
    <lineage>
        <taxon>Bacteria</taxon>
        <taxon>Pseudomonadati</taxon>
        <taxon>Pseudomonadota</taxon>
        <taxon>Alphaproteobacteria</taxon>
        <taxon>Rhodobacterales</taxon>
        <taxon>Paracoccaceae</taxon>
        <taxon>Pararhodobacter</taxon>
    </lineage>
</organism>
<reference evidence="1 2" key="1">
    <citation type="submission" date="2022-10" db="EMBL/GenBank/DDBJ databases">
        <title>Pararhodobacter sp. nov., isolated from marine algae.</title>
        <authorList>
            <person name="Choi B.J."/>
            <person name="Kim J.M."/>
            <person name="Lee J.K."/>
            <person name="Choi D.G."/>
            <person name="Jeon C.O."/>
        </authorList>
    </citation>
    <scope>NUCLEOTIDE SEQUENCE [LARGE SCALE GENOMIC DNA]</scope>
    <source>
        <strain evidence="1 2">ZQ420</strain>
    </source>
</reference>
<evidence type="ECO:0008006" key="3">
    <source>
        <dbReference type="Google" id="ProtNLM"/>
    </source>
</evidence>
<name>A0ABT3GYG1_9RHOB</name>
<keyword evidence="2" id="KW-1185">Reference proteome</keyword>
<sequence>MINSVQGLVPQRSIASVAQRIFAARSTMGRAFLALTASVAVLAGCSEQAGNQAAGGVYGFFNSSRSPAMETLENTVEFAVVAPNRAMVNAPEALVVFERNLGGAIEQRIILPNATAMRGDNAIHIRAQTSGSADLNRLDFAQMSARFGGMPAPFETVQASSMQTGTDALGAYLYATQNVGSGGVCVLVLRRLGVGARPLPRGTQALDVVMRNCVNGSLEQALAPMGGGAMGVGGAQGTIYTLSPHAAPRG</sequence>
<gene>
    <name evidence="1" type="ORF">OKW52_09940</name>
</gene>
<comment type="caution">
    <text evidence="1">The sequence shown here is derived from an EMBL/GenBank/DDBJ whole genome shotgun (WGS) entry which is preliminary data.</text>
</comment>
<dbReference type="RefSeq" id="WP_264505556.1">
    <property type="nucleotide sequence ID" value="NZ_JAPDFL010000001.1"/>
</dbReference>